<gene>
    <name evidence="2" type="ORF">AVEN_219918_1</name>
</gene>
<evidence type="ECO:0000256" key="1">
    <source>
        <dbReference type="SAM" id="SignalP"/>
    </source>
</evidence>
<protein>
    <recommendedName>
        <fullName evidence="4">Secreted protein</fullName>
    </recommendedName>
</protein>
<comment type="caution">
    <text evidence="2">The sequence shown here is derived from an EMBL/GenBank/DDBJ whole genome shotgun (WGS) entry which is preliminary data.</text>
</comment>
<organism evidence="2 3">
    <name type="scientific">Araneus ventricosus</name>
    <name type="common">Orbweaver spider</name>
    <name type="synonym">Epeira ventricosa</name>
    <dbReference type="NCBI Taxonomy" id="182803"/>
    <lineage>
        <taxon>Eukaryota</taxon>
        <taxon>Metazoa</taxon>
        <taxon>Ecdysozoa</taxon>
        <taxon>Arthropoda</taxon>
        <taxon>Chelicerata</taxon>
        <taxon>Arachnida</taxon>
        <taxon>Araneae</taxon>
        <taxon>Araneomorphae</taxon>
        <taxon>Entelegynae</taxon>
        <taxon>Araneoidea</taxon>
        <taxon>Araneidae</taxon>
        <taxon>Araneus</taxon>
    </lineage>
</organism>
<dbReference type="AlphaFoldDB" id="A0A4Y2HJP4"/>
<sequence>MYLVLKIVLRLLSTSSSALRSSPVCPLTLYLCCKRFGDFFTPAYKALDYHRLSAYCTLCCNVCDFFNARLTAPEIITCWSVTLYLCCKRLATSSTALSLYTVGVHLLCSAFHPYSDSCLVRLHCTLRKRYGLLQPRLTALRSSSCLVRLHCTSELYLCCKTFCDFFNARLTALRSSPVWSAYIVPVLQTFCDFFNARLTALRSSPVWSAYIVSELRFAIDAEAECEVHKGLRQLPKYFYAGLIVKLKNIWNQCTNVNGCYFGK</sequence>
<keyword evidence="3" id="KW-1185">Reference proteome</keyword>
<proteinExistence type="predicted"/>
<dbReference type="EMBL" id="BGPR01103170">
    <property type="protein sequence ID" value="GBM65469.1"/>
    <property type="molecule type" value="Genomic_DNA"/>
</dbReference>
<feature type="chain" id="PRO_5021279750" description="Secreted protein" evidence="1">
    <location>
        <begin position="19"/>
        <end position="263"/>
    </location>
</feature>
<name>A0A4Y2HJP4_ARAVE</name>
<keyword evidence="1" id="KW-0732">Signal</keyword>
<evidence type="ECO:0008006" key="4">
    <source>
        <dbReference type="Google" id="ProtNLM"/>
    </source>
</evidence>
<feature type="signal peptide" evidence="1">
    <location>
        <begin position="1"/>
        <end position="18"/>
    </location>
</feature>
<accession>A0A4Y2HJP4</accession>
<evidence type="ECO:0000313" key="2">
    <source>
        <dbReference type="EMBL" id="GBM65469.1"/>
    </source>
</evidence>
<evidence type="ECO:0000313" key="3">
    <source>
        <dbReference type="Proteomes" id="UP000499080"/>
    </source>
</evidence>
<reference evidence="2 3" key="1">
    <citation type="journal article" date="2019" name="Sci. Rep.">
        <title>Orb-weaving spider Araneus ventricosus genome elucidates the spidroin gene catalogue.</title>
        <authorList>
            <person name="Kono N."/>
            <person name="Nakamura H."/>
            <person name="Ohtoshi R."/>
            <person name="Moran D.A.P."/>
            <person name="Shinohara A."/>
            <person name="Yoshida Y."/>
            <person name="Fujiwara M."/>
            <person name="Mori M."/>
            <person name="Tomita M."/>
            <person name="Arakawa K."/>
        </authorList>
    </citation>
    <scope>NUCLEOTIDE SEQUENCE [LARGE SCALE GENOMIC DNA]</scope>
</reference>
<dbReference type="Proteomes" id="UP000499080">
    <property type="component" value="Unassembled WGS sequence"/>
</dbReference>